<evidence type="ECO:0000313" key="2">
    <source>
        <dbReference type="Proteomes" id="UP000006729"/>
    </source>
</evidence>
<dbReference type="AlphaFoldDB" id="B9GW87"/>
<gene>
    <name evidence="1" type="ORF">POPTR_003G206600</name>
</gene>
<accession>B9GW87</accession>
<dbReference type="HOGENOM" id="CLU_1417327_0_0_1"/>
<protein>
    <submittedName>
        <fullName evidence="1">Uncharacterized protein</fullName>
    </submittedName>
</protein>
<dbReference type="InParanoid" id="B9GW87"/>
<organism evidence="1 2">
    <name type="scientific">Populus trichocarpa</name>
    <name type="common">Western balsam poplar</name>
    <name type="synonym">Populus balsamifera subsp. trichocarpa</name>
    <dbReference type="NCBI Taxonomy" id="3694"/>
    <lineage>
        <taxon>Eukaryota</taxon>
        <taxon>Viridiplantae</taxon>
        <taxon>Streptophyta</taxon>
        <taxon>Embryophyta</taxon>
        <taxon>Tracheophyta</taxon>
        <taxon>Spermatophyta</taxon>
        <taxon>Magnoliopsida</taxon>
        <taxon>eudicotyledons</taxon>
        <taxon>Gunneridae</taxon>
        <taxon>Pentapetalae</taxon>
        <taxon>rosids</taxon>
        <taxon>fabids</taxon>
        <taxon>Malpighiales</taxon>
        <taxon>Salicaceae</taxon>
        <taxon>Saliceae</taxon>
        <taxon>Populus</taxon>
    </lineage>
</organism>
<name>B9GW87_POPTR</name>
<dbReference type="Proteomes" id="UP000006729">
    <property type="component" value="Chromosome 3"/>
</dbReference>
<reference evidence="1 2" key="1">
    <citation type="journal article" date="2006" name="Science">
        <title>The genome of black cottonwood, Populus trichocarpa (Torr. &amp; Gray).</title>
        <authorList>
            <person name="Tuskan G.A."/>
            <person name="Difazio S."/>
            <person name="Jansson S."/>
            <person name="Bohlmann J."/>
            <person name="Grigoriev I."/>
            <person name="Hellsten U."/>
            <person name="Putnam N."/>
            <person name="Ralph S."/>
            <person name="Rombauts S."/>
            <person name="Salamov A."/>
            <person name="Schein J."/>
            <person name="Sterck L."/>
            <person name="Aerts A."/>
            <person name="Bhalerao R.R."/>
            <person name="Bhalerao R.P."/>
            <person name="Blaudez D."/>
            <person name="Boerjan W."/>
            <person name="Brun A."/>
            <person name="Brunner A."/>
            <person name="Busov V."/>
            <person name="Campbell M."/>
            <person name="Carlson J."/>
            <person name="Chalot M."/>
            <person name="Chapman J."/>
            <person name="Chen G.L."/>
            <person name="Cooper D."/>
            <person name="Coutinho P.M."/>
            <person name="Couturier J."/>
            <person name="Covert S."/>
            <person name="Cronk Q."/>
            <person name="Cunningham R."/>
            <person name="Davis J."/>
            <person name="Degroeve S."/>
            <person name="Dejardin A."/>
            <person name="Depamphilis C."/>
            <person name="Detter J."/>
            <person name="Dirks B."/>
            <person name="Dubchak I."/>
            <person name="Duplessis S."/>
            <person name="Ehlting J."/>
            <person name="Ellis B."/>
            <person name="Gendler K."/>
            <person name="Goodstein D."/>
            <person name="Gribskov M."/>
            <person name="Grimwood J."/>
            <person name="Groover A."/>
            <person name="Gunter L."/>
            <person name="Hamberger B."/>
            <person name="Heinze B."/>
            <person name="Helariutta Y."/>
            <person name="Henrissat B."/>
            <person name="Holligan D."/>
            <person name="Holt R."/>
            <person name="Huang W."/>
            <person name="Islam-Faridi N."/>
            <person name="Jones S."/>
            <person name="Jones-Rhoades M."/>
            <person name="Jorgensen R."/>
            <person name="Joshi C."/>
            <person name="Kangasjarvi J."/>
            <person name="Karlsson J."/>
            <person name="Kelleher C."/>
            <person name="Kirkpatrick R."/>
            <person name="Kirst M."/>
            <person name="Kohler A."/>
            <person name="Kalluri U."/>
            <person name="Larimer F."/>
            <person name="Leebens-Mack J."/>
            <person name="Leple J.C."/>
            <person name="Locascio P."/>
            <person name="Lou Y."/>
            <person name="Lucas S."/>
            <person name="Martin F."/>
            <person name="Montanini B."/>
            <person name="Napoli C."/>
            <person name="Nelson D.R."/>
            <person name="Nelson C."/>
            <person name="Nieminen K."/>
            <person name="Nilsson O."/>
            <person name="Pereda V."/>
            <person name="Peter G."/>
            <person name="Philippe R."/>
            <person name="Pilate G."/>
            <person name="Poliakov A."/>
            <person name="Razumovskaya J."/>
            <person name="Richardson P."/>
            <person name="Rinaldi C."/>
            <person name="Ritland K."/>
            <person name="Rouze P."/>
            <person name="Ryaboy D."/>
            <person name="Schmutz J."/>
            <person name="Schrader J."/>
            <person name="Segerman B."/>
            <person name="Shin H."/>
            <person name="Siddiqui A."/>
            <person name="Sterky F."/>
            <person name="Terry A."/>
            <person name="Tsai C.J."/>
            <person name="Uberbacher E."/>
            <person name="Unneberg P."/>
            <person name="Vahala J."/>
            <person name="Wall K."/>
            <person name="Wessler S."/>
            <person name="Yang G."/>
            <person name="Yin T."/>
            <person name="Douglas C."/>
            <person name="Marra M."/>
            <person name="Sandberg G."/>
            <person name="Van de Peer Y."/>
            <person name="Rokhsar D."/>
        </authorList>
    </citation>
    <scope>NUCLEOTIDE SEQUENCE [LARGE SCALE GENOMIC DNA]</scope>
    <source>
        <strain evidence="2">cv. Nisqually</strain>
    </source>
</reference>
<sequence>MQTDSEQQDRLGKLNGIWFGSYRLRANLKRFQQGNTNSQHRIPIEKHVQRVSVPVRECDCRSYSMVVRKGKISSDSASTRQLQSNAYPVTQTEDINVALVIQDNIINAVPVVQPVPSLVITHDPEEKELAWMENSLVGVISEGVNYQDIRKGLLCNGVQLTGFRFMGASQALISFNKHKYPTLNVSEFLNTQ</sequence>
<dbReference type="EMBL" id="CM009292">
    <property type="protein sequence ID" value="PNT46697.1"/>
    <property type="molecule type" value="Genomic_DNA"/>
</dbReference>
<proteinExistence type="predicted"/>
<evidence type="ECO:0000313" key="1">
    <source>
        <dbReference type="EMBL" id="PNT46697.1"/>
    </source>
</evidence>
<keyword evidence="2" id="KW-1185">Reference proteome</keyword>